<dbReference type="EMBL" id="HBUE01246916">
    <property type="protein sequence ID" value="CAG6552504.1"/>
    <property type="molecule type" value="Transcribed_RNA"/>
</dbReference>
<dbReference type="AlphaFoldDB" id="A0A8D8N574"/>
<reference evidence="1" key="1">
    <citation type="submission" date="2021-05" db="EMBL/GenBank/DDBJ databases">
        <authorList>
            <person name="Alioto T."/>
            <person name="Alioto T."/>
            <person name="Gomez Garrido J."/>
        </authorList>
    </citation>
    <scope>NUCLEOTIDE SEQUENCE</scope>
</reference>
<proteinExistence type="predicted"/>
<organism evidence="1">
    <name type="scientific">Culex pipiens</name>
    <name type="common">House mosquito</name>
    <dbReference type="NCBI Taxonomy" id="7175"/>
    <lineage>
        <taxon>Eukaryota</taxon>
        <taxon>Metazoa</taxon>
        <taxon>Ecdysozoa</taxon>
        <taxon>Arthropoda</taxon>
        <taxon>Hexapoda</taxon>
        <taxon>Insecta</taxon>
        <taxon>Pterygota</taxon>
        <taxon>Neoptera</taxon>
        <taxon>Endopterygota</taxon>
        <taxon>Diptera</taxon>
        <taxon>Nematocera</taxon>
        <taxon>Culicoidea</taxon>
        <taxon>Culicidae</taxon>
        <taxon>Culicinae</taxon>
        <taxon>Culicini</taxon>
        <taxon>Culex</taxon>
        <taxon>Culex</taxon>
    </lineage>
</organism>
<evidence type="ECO:0000313" key="1">
    <source>
        <dbReference type="EMBL" id="CAG6552504.1"/>
    </source>
</evidence>
<accession>A0A8D8N574</accession>
<protein>
    <submittedName>
        <fullName evidence="1">(northern house mosquito) hypothetical protein</fullName>
    </submittedName>
</protein>
<name>A0A8D8N574_CULPI</name>
<sequence>MMPINQQSSPRRCVPRATERYQACLRANSMERFAKILFRWPNLVSSSCINSSWALLYPAAPARFSSSRLCTTSSQLVFVSSRMSDRWLMLSRRSAIITTYLCATE</sequence>
<dbReference type="EMBL" id="HBUE01354073">
    <property type="protein sequence ID" value="CAG6604827.1"/>
    <property type="molecule type" value="Transcribed_RNA"/>
</dbReference>